<accession>A0A139W996</accession>
<dbReference type="Proteomes" id="UP000007266">
    <property type="component" value="Unassembled WGS sequence"/>
</dbReference>
<reference evidence="1 2" key="2">
    <citation type="journal article" date="2010" name="Nucleic Acids Res.">
        <title>BeetleBase in 2010: revisions to provide comprehensive genomic information for Tribolium castaneum.</title>
        <authorList>
            <person name="Kim H.S."/>
            <person name="Murphy T."/>
            <person name="Xia J."/>
            <person name="Caragea D."/>
            <person name="Park Y."/>
            <person name="Beeman R.W."/>
            <person name="Lorenzen M.D."/>
            <person name="Butcher S."/>
            <person name="Manak J.R."/>
            <person name="Brown S.J."/>
        </authorList>
    </citation>
    <scope>NUCLEOTIDE SEQUENCE [LARGE SCALE GENOMIC DNA]</scope>
    <source>
        <strain evidence="1 2">Georgia GA2</strain>
    </source>
</reference>
<reference evidence="1 2" key="1">
    <citation type="journal article" date="2008" name="Nature">
        <title>The genome of the model beetle and pest Tribolium castaneum.</title>
        <authorList>
            <consortium name="Tribolium Genome Sequencing Consortium"/>
            <person name="Richards S."/>
            <person name="Gibbs R.A."/>
            <person name="Weinstock G.M."/>
            <person name="Brown S.J."/>
            <person name="Denell R."/>
            <person name="Beeman R.W."/>
            <person name="Gibbs R."/>
            <person name="Beeman R.W."/>
            <person name="Brown S.J."/>
            <person name="Bucher G."/>
            <person name="Friedrich M."/>
            <person name="Grimmelikhuijzen C.J."/>
            <person name="Klingler M."/>
            <person name="Lorenzen M."/>
            <person name="Richards S."/>
            <person name="Roth S."/>
            <person name="Schroder R."/>
            <person name="Tautz D."/>
            <person name="Zdobnov E.M."/>
            <person name="Muzny D."/>
            <person name="Gibbs R.A."/>
            <person name="Weinstock G.M."/>
            <person name="Attaway T."/>
            <person name="Bell S."/>
            <person name="Buhay C.J."/>
            <person name="Chandrabose M.N."/>
            <person name="Chavez D."/>
            <person name="Clerk-Blankenburg K.P."/>
            <person name="Cree A."/>
            <person name="Dao M."/>
            <person name="Davis C."/>
            <person name="Chacko J."/>
            <person name="Dinh H."/>
            <person name="Dugan-Rocha S."/>
            <person name="Fowler G."/>
            <person name="Garner T.T."/>
            <person name="Garnes J."/>
            <person name="Gnirke A."/>
            <person name="Hawes A."/>
            <person name="Hernandez J."/>
            <person name="Hines S."/>
            <person name="Holder M."/>
            <person name="Hume J."/>
            <person name="Jhangiani S.N."/>
            <person name="Joshi V."/>
            <person name="Khan Z.M."/>
            <person name="Jackson L."/>
            <person name="Kovar C."/>
            <person name="Kowis A."/>
            <person name="Lee S."/>
            <person name="Lewis L.R."/>
            <person name="Margolis J."/>
            <person name="Morgan M."/>
            <person name="Nazareth L.V."/>
            <person name="Nguyen N."/>
            <person name="Okwuonu G."/>
            <person name="Parker D."/>
            <person name="Richards S."/>
            <person name="Ruiz S.J."/>
            <person name="Santibanez J."/>
            <person name="Savard J."/>
            <person name="Scherer S.E."/>
            <person name="Schneider B."/>
            <person name="Sodergren E."/>
            <person name="Tautz D."/>
            <person name="Vattahil S."/>
            <person name="Villasana D."/>
            <person name="White C.S."/>
            <person name="Wright R."/>
            <person name="Park Y."/>
            <person name="Beeman R.W."/>
            <person name="Lord J."/>
            <person name="Oppert B."/>
            <person name="Lorenzen M."/>
            <person name="Brown S."/>
            <person name="Wang L."/>
            <person name="Savard J."/>
            <person name="Tautz D."/>
            <person name="Richards S."/>
            <person name="Weinstock G."/>
            <person name="Gibbs R.A."/>
            <person name="Liu Y."/>
            <person name="Worley K."/>
            <person name="Weinstock G."/>
            <person name="Elsik C.G."/>
            <person name="Reese J.T."/>
            <person name="Elhaik E."/>
            <person name="Landan G."/>
            <person name="Graur D."/>
            <person name="Arensburger P."/>
            <person name="Atkinson P."/>
            <person name="Beeman R.W."/>
            <person name="Beidler J."/>
            <person name="Brown S.J."/>
            <person name="Demuth J.P."/>
            <person name="Drury D.W."/>
            <person name="Du Y.Z."/>
            <person name="Fujiwara H."/>
            <person name="Lorenzen M."/>
            <person name="Maselli V."/>
            <person name="Osanai M."/>
            <person name="Park Y."/>
            <person name="Robertson H.M."/>
            <person name="Tu Z."/>
            <person name="Wang J.J."/>
            <person name="Wang S."/>
            <person name="Richards S."/>
            <person name="Song H."/>
            <person name="Zhang L."/>
            <person name="Sodergren E."/>
            <person name="Werner D."/>
            <person name="Stanke M."/>
            <person name="Morgenstern B."/>
            <person name="Solovyev V."/>
            <person name="Kosarev P."/>
            <person name="Brown G."/>
            <person name="Chen H.C."/>
            <person name="Ermolaeva O."/>
            <person name="Hlavina W."/>
            <person name="Kapustin Y."/>
            <person name="Kiryutin B."/>
            <person name="Kitts P."/>
            <person name="Maglott D."/>
            <person name="Pruitt K."/>
            <person name="Sapojnikov V."/>
            <person name="Souvorov A."/>
            <person name="Mackey A.J."/>
            <person name="Waterhouse R.M."/>
            <person name="Wyder S."/>
            <person name="Zdobnov E.M."/>
            <person name="Zdobnov E.M."/>
            <person name="Wyder S."/>
            <person name="Kriventseva E.V."/>
            <person name="Kadowaki T."/>
            <person name="Bork P."/>
            <person name="Aranda M."/>
            <person name="Bao R."/>
            <person name="Beermann A."/>
            <person name="Berns N."/>
            <person name="Bolognesi R."/>
            <person name="Bonneton F."/>
            <person name="Bopp D."/>
            <person name="Brown S.J."/>
            <person name="Bucher G."/>
            <person name="Butts T."/>
            <person name="Chaumot A."/>
            <person name="Denell R.E."/>
            <person name="Ferrier D.E."/>
            <person name="Friedrich M."/>
            <person name="Gordon C.M."/>
            <person name="Jindra M."/>
            <person name="Klingler M."/>
            <person name="Lan Q."/>
            <person name="Lattorff H.M."/>
            <person name="Laudet V."/>
            <person name="von Levetsow C."/>
            <person name="Liu Z."/>
            <person name="Lutz R."/>
            <person name="Lynch J.A."/>
            <person name="da Fonseca R.N."/>
            <person name="Posnien N."/>
            <person name="Reuter R."/>
            <person name="Roth S."/>
            <person name="Savard J."/>
            <person name="Schinko J.B."/>
            <person name="Schmitt C."/>
            <person name="Schoppmeier M."/>
            <person name="Schroder R."/>
            <person name="Shippy T.D."/>
            <person name="Simonnet F."/>
            <person name="Marques-Souza H."/>
            <person name="Tautz D."/>
            <person name="Tomoyasu Y."/>
            <person name="Trauner J."/>
            <person name="Van der Zee M."/>
            <person name="Vervoort M."/>
            <person name="Wittkopp N."/>
            <person name="Wimmer E.A."/>
            <person name="Yang X."/>
            <person name="Jones A.K."/>
            <person name="Sattelle D.B."/>
            <person name="Ebert P.R."/>
            <person name="Nelson D."/>
            <person name="Scott J.G."/>
            <person name="Beeman R.W."/>
            <person name="Muthukrishnan S."/>
            <person name="Kramer K.J."/>
            <person name="Arakane Y."/>
            <person name="Beeman R.W."/>
            <person name="Zhu Q."/>
            <person name="Hogenkamp D."/>
            <person name="Dixit R."/>
            <person name="Oppert B."/>
            <person name="Jiang H."/>
            <person name="Zou Z."/>
            <person name="Marshall J."/>
            <person name="Elpidina E."/>
            <person name="Vinokurov K."/>
            <person name="Oppert C."/>
            <person name="Zou Z."/>
            <person name="Evans J."/>
            <person name="Lu Z."/>
            <person name="Zhao P."/>
            <person name="Sumathipala N."/>
            <person name="Altincicek B."/>
            <person name="Vilcinskas A."/>
            <person name="Williams M."/>
            <person name="Hultmark D."/>
            <person name="Hetru C."/>
            <person name="Jiang H."/>
            <person name="Grimmelikhuijzen C.J."/>
            <person name="Hauser F."/>
            <person name="Cazzamali G."/>
            <person name="Williamson M."/>
            <person name="Park Y."/>
            <person name="Li B."/>
            <person name="Tanaka Y."/>
            <person name="Predel R."/>
            <person name="Neupert S."/>
            <person name="Schachtner J."/>
            <person name="Verleyen P."/>
            <person name="Raible F."/>
            <person name="Bork P."/>
            <person name="Friedrich M."/>
            <person name="Walden K.K."/>
            <person name="Robertson H.M."/>
            <person name="Angeli S."/>
            <person name="Foret S."/>
            <person name="Bucher G."/>
            <person name="Schuetz S."/>
            <person name="Maleszka R."/>
            <person name="Wimmer E.A."/>
            <person name="Beeman R.W."/>
            <person name="Lorenzen M."/>
            <person name="Tomoyasu Y."/>
            <person name="Miller S.C."/>
            <person name="Grossmann D."/>
            <person name="Bucher G."/>
        </authorList>
    </citation>
    <scope>NUCLEOTIDE SEQUENCE [LARGE SCALE GENOMIC DNA]</scope>
    <source>
        <strain evidence="1 2">Georgia GA2</strain>
    </source>
</reference>
<organism evidence="1 2">
    <name type="scientific">Tribolium castaneum</name>
    <name type="common">Red flour beetle</name>
    <dbReference type="NCBI Taxonomy" id="7070"/>
    <lineage>
        <taxon>Eukaryota</taxon>
        <taxon>Metazoa</taxon>
        <taxon>Ecdysozoa</taxon>
        <taxon>Arthropoda</taxon>
        <taxon>Hexapoda</taxon>
        <taxon>Insecta</taxon>
        <taxon>Pterygota</taxon>
        <taxon>Neoptera</taxon>
        <taxon>Endopterygota</taxon>
        <taxon>Coleoptera</taxon>
        <taxon>Polyphaga</taxon>
        <taxon>Cucujiformia</taxon>
        <taxon>Tenebrionidae</taxon>
        <taxon>Tenebrionidae incertae sedis</taxon>
        <taxon>Tribolium</taxon>
    </lineage>
</organism>
<gene>
    <name evidence="1" type="primary">AUGUSTUS-3.0.2_30979</name>
    <name evidence="1" type="ORF">TcasGA2_TC030979</name>
</gene>
<dbReference type="PANTHER" id="PTHR33796:SF1">
    <property type="entry name" value="HOLLIDAY JUNCTION BRANCH MIGRATION COMPLEX SUBUNIT RUVA"/>
    <property type="match status" value="1"/>
</dbReference>
<dbReference type="GO" id="GO:0009378">
    <property type="term" value="F:four-way junction helicase activity"/>
    <property type="evidence" value="ECO:0000318"/>
    <property type="project" value="GO_Central"/>
</dbReference>
<protein>
    <submittedName>
        <fullName evidence="1">Uncharacterized protein</fullName>
    </submittedName>
</protein>
<evidence type="ECO:0000313" key="1">
    <source>
        <dbReference type="EMBL" id="KXZ75859.1"/>
    </source>
</evidence>
<sequence length="699" mass="84406">MSFENEKTFRQRPYHAEYTSSRLITEVKQRRARLVLGWVTAWEHRVPLPPFLFYNALNKILGQLIYSEDEKTFKQRPYHAEYTSSRLITEVKQRRARLLIYSEDEKTFRQRPYHAEYTSSRLITEVKQRRARLVLGWVTAWEHRVPLPPFLFYNALNKILGQLIYSEDEKTFRQRPYHAEYTSSRLITEVKQRRARLVLGWVTAWEHRLIYSEDEKTFRQRPYHAEYTSSRLITEVKQRRARLVLGWVTAWEHRVPLPPFLFYNALNKILGQLMSFENEKTFRQRPYHAEYTSSRLITEVKQRRARLVLGWVTAWEHRVPLIYSEDEKTFRQRPYHAEYTSSRLITEVKQRRARLLIYSEDEKTFRQRPYHAEYTSSRLITEVKQRRARLVLGWVTAWEHRVPLPPFLFYNALNKILGQLIYSEDEKTFRQRPYHAEYTSSRLITEVKQRRARLVLGWVTAWEHRVPLPPFLFYNALNKILGQLIYSEDEKTFRQRPYHAEYTSSRLITEVKQRRARLVLGWVTAWEHRVPLPPFLFYNALNKILGQLIYSEDEKTFKQRPYHAEYTSSRLITEVKQRRARLLIYSEDEKTFRQRPYHAEYTSSRLITEVKQRRARLVLGWVTAWEHRVPLPPFLFYNALNKILGQLIYSEDEKTFRQRPYHAEYTSSRLITEVKQRRARLVLGGVTAWEHRVPTVNLL</sequence>
<name>A0A139W996_TRICA</name>
<dbReference type="PANTHER" id="PTHR33796">
    <property type="entry name" value="HOLLIDAY JUNCTION ATP-DEPENDENT DNA HELICASE RUVA"/>
    <property type="match status" value="1"/>
</dbReference>
<dbReference type="InParanoid" id="A0A139W996"/>
<keyword evidence="2" id="KW-1185">Reference proteome</keyword>
<dbReference type="GO" id="GO:0006974">
    <property type="term" value="P:DNA damage response"/>
    <property type="evidence" value="ECO:0000318"/>
    <property type="project" value="GO_Central"/>
</dbReference>
<dbReference type="EMBL" id="KQ972564">
    <property type="protein sequence ID" value="KXZ75859.1"/>
    <property type="molecule type" value="Genomic_DNA"/>
</dbReference>
<evidence type="ECO:0000313" key="2">
    <source>
        <dbReference type="Proteomes" id="UP000007266"/>
    </source>
</evidence>
<proteinExistence type="predicted"/>
<dbReference type="AlphaFoldDB" id="A0A139W996"/>